<evidence type="ECO:0000259" key="8">
    <source>
        <dbReference type="SMART" id="SM00062"/>
    </source>
</evidence>
<comment type="function">
    <text evidence="5">Part of a binding-protein-dependent transport system for aliphatic sulfonates. Putative binding protein.</text>
</comment>
<dbReference type="GO" id="GO:0042597">
    <property type="term" value="C:periplasmic space"/>
    <property type="evidence" value="ECO:0007669"/>
    <property type="project" value="UniProtKB-SubCell"/>
</dbReference>
<evidence type="ECO:0000256" key="2">
    <source>
        <dbReference type="ARBA" id="ARBA00010742"/>
    </source>
</evidence>
<dbReference type="KEGG" id="mgor:H0P51_16385"/>
<dbReference type="SUPFAM" id="SSF53850">
    <property type="entry name" value="Periplasmic binding protein-like II"/>
    <property type="match status" value="1"/>
</dbReference>
<dbReference type="PROSITE" id="PS51257">
    <property type="entry name" value="PROKAR_LIPOPROTEIN"/>
    <property type="match status" value="1"/>
</dbReference>
<dbReference type="PANTHER" id="PTHR30024">
    <property type="entry name" value="ALIPHATIC SULFONATES-BINDING PROTEIN-RELATED"/>
    <property type="match status" value="1"/>
</dbReference>
<evidence type="ECO:0000256" key="1">
    <source>
        <dbReference type="ARBA" id="ARBA00004418"/>
    </source>
</evidence>
<proteinExistence type="inferred from homology"/>
<keyword evidence="3" id="KW-0813">Transport</keyword>
<evidence type="ECO:0000256" key="7">
    <source>
        <dbReference type="SAM" id="SignalP"/>
    </source>
</evidence>
<dbReference type="NCBIfam" id="TIGR01728">
    <property type="entry name" value="SsuA_fam"/>
    <property type="match status" value="1"/>
</dbReference>
<dbReference type="GO" id="GO:0042626">
    <property type="term" value="F:ATPase-coupled transmembrane transporter activity"/>
    <property type="evidence" value="ECO:0007669"/>
    <property type="project" value="InterPro"/>
</dbReference>
<dbReference type="InterPro" id="IPR001638">
    <property type="entry name" value="Solute-binding_3/MltF_N"/>
</dbReference>
<feature type="domain" description="Solute-binding protein family 3/N-terminal" evidence="8">
    <location>
        <begin position="47"/>
        <end position="255"/>
    </location>
</feature>
<dbReference type="CDD" id="cd13558">
    <property type="entry name" value="PBP2_SsuA_like_2"/>
    <property type="match status" value="1"/>
</dbReference>
<dbReference type="InterPro" id="IPR010067">
    <property type="entry name" value="ABC_SsuA_sub-bd"/>
</dbReference>
<reference evidence="9" key="2">
    <citation type="submission" date="2020-07" db="EMBL/GenBank/DDBJ databases">
        <authorList>
            <person name="Yu X."/>
        </authorList>
    </citation>
    <scope>NUCLEOTIDE SEQUENCE [LARGE SCALE GENOMIC DNA]</scope>
    <source>
        <strain evidence="9">24T</strain>
    </source>
</reference>
<protein>
    <recommendedName>
        <fullName evidence="6">Putative aliphatic sulfonates-binding protein</fullName>
    </recommendedName>
</protein>
<evidence type="ECO:0000313" key="10">
    <source>
        <dbReference type="Proteomes" id="UP000510682"/>
    </source>
</evidence>
<dbReference type="EMBL" id="CP059165">
    <property type="protein sequence ID" value="QLL05441.1"/>
    <property type="molecule type" value="Genomic_DNA"/>
</dbReference>
<dbReference type="SMART" id="SM00062">
    <property type="entry name" value="PBPb"/>
    <property type="match status" value="1"/>
</dbReference>
<comment type="similarity">
    <text evidence="2">Belongs to the bacterial solute-binding protein SsuA/TauA family.</text>
</comment>
<dbReference type="GO" id="GO:0016020">
    <property type="term" value="C:membrane"/>
    <property type="evidence" value="ECO:0007669"/>
    <property type="project" value="InterPro"/>
</dbReference>
<dbReference type="Pfam" id="PF09084">
    <property type="entry name" value="NMT1"/>
    <property type="match status" value="1"/>
</dbReference>
<accession>A0A7D6DY94</accession>
<evidence type="ECO:0000313" key="9">
    <source>
        <dbReference type="EMBL" id="QLL05441.1"/>
    </source>
</evidence>
<name>A0A7D6DY94_9MYCO</name>
<dbReference type="PANTHER" id="PTHR30024:SF48">
    <property type="entry name" value="ABC TRANSPORTER SUBSTRATE-BINDING PROTEIN"/>
    <property type="match status" value="1"/>
</dbReference>
<organism evidence="9 10">
    <name type="scientific">Mycobacterium vicinigordonae</name>
    <dbReference type="NCBI Taxonomy" id="1719132"/>
    <lineage>
        <taxon>Bacteria</taxon>
        <taxon>Bacillati</taxon>
        <taxon>Actinomycetota</taxon>
        <taxon>Actinomycetes</taxon>
        <taxon>Mycobacteriales</taxon>
        <taxon>Mycobacteriaceae</taxon>
        <taxon>Mycobacterium</taxon>
    </lineage>
</organism>
<evidence type="ECO:0000256" key="4">
    <source>
        <dbReference type="ARBA" id="ARBA00022729"/>
    </source>
</evidence>
<dbReference type="Gene3D" id="3.40.190.10">
    <property type="entry name" value="Periplasmic binding protein-like II"/>
    <property type="match status" value="2"/>
</dbReference>
<evidence type="ECO:0000256" key="6">
    <source>
        <dbReference type="ARBA" id="ARBA00070228"/>
    </source>
</evidence>
<dbReference type="FunFam" id="3.40.190.10:FF:000050">
    <property type="entry name" value="Sulfonate ABC transporter substrate-binding protein"/>
    <property type="match status" value="1"/>
</dbReference>
<evidence type="ECO:0000256" key="5">
    <source>
        <dbReference type="ARBA" id="ARBA00055538"/>
    </source>
</evidence>
<gene>
    <name evidence="9" type="ORF">H0P51_16385</name>
</gene>
<comment type="subcellular location">
    <subcellularLocation>
        <location evidence="1">Periplasm</location>
    </subcellularLocation>
</comment>
<keyword evidence="4 7" id="KW-0732">Signal</keyword>
<evidence type="ECO:0000256" key="3">
    <source>
        <dbReference type="ARBA" id="ARBA00022448"/>
    </source>
</evidence>
<keyword evidence="10" id="KW-1185">Reference proteome</keyword>
<dbReference type="InterPro" id="IPR015168">
    <property type="entry name" value="SsuA/THI5"/>
</dbReference>
<dbReference type="Proteomes" id="UP000510682">
    <property type="component" value="Chromosome"/>
</dbReference>
<sequence length="339" mass="35645">MRAHGRKVLALIALVVMTATGCVAHKNNSGPHAAPDAVPLSTLADLTLQVGDQKGGTEALLRAAGQLDGLPYRVAFSTFTSGPPQVEAAAAGSIDFAIMGNTPPIFGAASNAKIKVVSAYGGGGPGNRILVHADSPIITVTDLRGKSVAVGKGSSAHANLLAQLDKVGLKPSDIKLVFLQPADALSAFNQHQADAWAIWDPFTAQAEQQIPVRSIAEATGVTNGDWVGVASDRALADAKRNTALGDLLVRFERAAQWAKAHPQEWAQYYATAVGLDPQVAAVAANRSLRLPTELSDDVVNSEQKLADLFAASQQIQASPKFSNWVDHRYNEVLRPNLVS</sequence>
<reference evidence="9" key="1">
    <citation type="submission" date="2020-07" db="EMBL/GenBank/DDBJ databases">
        <title>Description of Mycobacterium gordonae subsp. intergordonae subsp.nov. and Mycobacterium gordonae subsp. gordonae subsp. nov.</title>
        <authorList>
            <person name="Huang H."/>
        </authorList>
    </citation>
    <scope>NUCLEOTIDE SEQUENCE [LARGE SCALE GENOMIC DNA]</scope>
    <source>
        <strain evidence="9">24T</strain>
    </source>
</reference>
<dbReference type="AlphaFoldDB" id="A0A7D6DY94"/>
<feature type="chain" id="PRO_5039017152" description="Putative aliphatic sulfonates-binding protein" evidence="7">
    <location>
        <begin position="25"/>
        <end position="339"/>
    </location>
</feature>
<feature type="signal peptide" evidence="7">
    <location>
        <begin position="1"/>
        <end position="24"/>
    </location>
</feature>
<dbReference type="RefSeq" id="WP_180913851.1">
    <property type="nucleotide sequence ID" value="NZ_CP059165.1"/>
</dbReference>